<dbReference type="EMBL" id="CP049933">
    <property type="protein sequence ID" value="QIM19797.1"/>
    <property type="molecule type" value="Genomic_DNA"/>
</dbReference>
<protein>
    <submittedName>
        <fullName evidence="6">TetR/AcrR family transcriptional regulator</fullName>
    </submittedName>
</protein>
<dbReference type="Gene3D" id="1.10.357.10">
    <property type="entry name" value="Tetracycline Repressor, domain 2"/>
    <property type="match status" value="1"/>
</dbReference>
<dbReference type="SUPFAM" id="SSF48498">
    <property type="entry name" value="Tetracyclin repressor-like, C-terminal domain"/>
    <property type="match status" value="1"/>
</dbReference>
<feature type="domain" description="HTH tetR-type" evidence="5">
    <location>
        <begin position="1"/>
        <end position="58"/>
    </location>
</feature>
<keyword evidence="2 4" id="KW-0238">DNA-binding</keyword>
<dbReference type="Pfam" id="PF16859">
    <property type="entry name" value="TetR_C_11"/>
    <property type="match status" value="1"/>
</dbReference>
<dbReference type="InterPro" id="IPR050109">
    <property type="entry name" value="HTH-type_TetR-like_transc_reg"/>
</dbReference>
<evidence type="ECO:0000313" key="7">
    <source>
        <dbReference type="Proteomes" id="UP000503441"/>
    </source>
</evidence>
<evidence type="ECO:0000256" key="3">
    <source>
        <dbReference type="ARBA" id="ARBA00023163"/>
    </source>
</evidence>
<dbReference type="InterPro" id="IPR036271">
    <property type="entry name" value="Tet_transcr_reg_TetR-rel_C_sf"/>
</dbReference>
<keyword evidence="1" id="KW-0805">Transcription regulation</keyword>
<name>A0ABX6JZP1_9MICO</name>
<dbReference type="PANTHER" id="PTHR30055">
    <property type="entry name" value="HTH-TYPE TRANSCRIPTIONAL REGULATOR RUTR"/>
    <property type="match status" value="1"/>
</dbReference>
<dbReference type="InterPro" id="IPR001647">
    <property type="entry name" value="HTH_TetR"/>
</dbReference>
<evidence type="ECO:0000259" key="5">
    <source>
        <dbReference type="PROSITE" id="PS50977"/>
    </source>
</evidence>
<dbReference type="InterPro" id="IPR011075">
    <property type="entry name" value="TetR_C"/>
</dbReference>
<evidence type="ECO:0000313" key="6">
    <source>
        <dbReference type="EMBL" id="QIM19797.1"/>
    </source>
</evidence>
<dbReference type="Proteomes" id="UP000503441">
    <property type="component" value="Chromosome"/>
</dbReference>
<accession>A0ABX6JZP1</accession>
<keyword evidence="7" id="KW-1185">Reference proteome</keyword>
<feature type="DNA-binding region" description="H-T-H motif" evidence="4">
    <location>
        <begin position="21"/>
        <end position="40"/>
    </location>
</feature>
<sequence>MLGERVLEAVSQLLESGETISVRRVVETSGVSKAAIYRRWPGVTELIAAALDRGRTPYGISLSGDLLENLLEALLSDDAEAGYSEERLRTRLRLSLVDRELQQTYWTHHITRRRAGLLELLREGVARGELRADLDFDACSDLMTGVFYYQIVVRGDSLSESATRDRCQAALRVVWRGMLA</sequence>
<keyword evidence="3" id="KW-0804">Transcription</keyword>
<evidence type="ECO:0000256" key="2">
    <source>
        <dbReference type="ARBA" id="ARBA00023125"/>
    </source>
</evidence>
<dbReference type="Gene3D" id="1.10.10.60">
    <property type="entry name" value="Homeodomain-like"/>
    <property type="match status" value="1"/>
</dbReference>
<dbReference type="PANTHER" id="PTHR30055:SF148">
    <property type="entry name" value="TETR-FAMILY TRANSCRIPTIONAL REGULATOR"/>
    <property type="match status" value="1"/>
</dbReference>
<proteinExistence type="predicted"/>
<gene>
    <name evidence="6" type="ORF">G7066_11315</name>
</gene>
<organism evidence="6 7">
    <name type="scientific">Leucobacter coleopterorum</name>
    <dbReference type="NCBI Taxonomy" id="2714933"/>
    <lineage>
        <taxon>Bacteria</taxon>
        <taxon>Bacillati</taxon>
        <taxon>Actinomycetota</taxon>
        <taxon>Actinomycetes</taxon>
        <taxon>Micrococcales</taxon>
        <taxon>Microbacteriaceae</taxon>
        <taxon>Leucobacter</taxon>
    </lineage>
</organism>
<dbReference type="SUPFAM" id="SSF46689">
    <property type="entry name" value="Homeodomain-like"/>
    <property type="match status" value="1"/>
</dbReference>
<evidence type="ECO:0000256" key="1">
    <source>
        <dbReference type="ARBA" id="ARBA00023015"/>
    </source>
</evidence>
<evidence type="ECO:0000256" key="4">
    <source>
        <dbReference type="PROSITE-ProRule" id="PRU00335"/>
    </source>
</evidence>
<dbReference type="InterPro" id="IPR009057">
    <property type="entry name" value="Homeodomain-like_sf"/>
</dbReference>
<reference evidence="6 7" key="1">
    <citation type="submission" date="2020-03" db="EMBL/GenBank/DDBJ databases">
        <title>Leucobacter sp. nov., isolated from beetles.</title>
        <authorList>
            <person name="Hyun D.-W."/>
            <person name="Bae J.-W."/>
        </authorList>
    </citation>
    <scope>NUCLEOTIDE SEQUENCE [LARGE SCALE GENOMIC DNA]</scope>
    <source>
        <strain evidence="6 7">HDW9A</strain>
    </source>
</reference>
<dbReference type="PROSITE" id="PS50977">
    <property type="entry name" value="HTH_TETR_2"/>
    <property type="match status" value="1"/>
</dbReference>